<feature type="chain" id="PRO_5019505084" evidence="4">
    <location>
        <begin position="21"/>
        <end position="153"/>
    </location>
</feature>
<dbReference type="PANTHER" id="PTHR46165:SF6">
    <property type="entry name" value="SET AND MYND DOMAIN-CONTAINING PROTEIN 4-LIKE PROTEIN"/>
    <property type="match status" value="1"/>
</dbReference>
<evidence type="ECO:0000256" key="1">
    <source>
        <dbReference type="ARBA" id="ARBA00022603"/>
    </source>
</evidence>
<evidence type="ECO:0000259" key="5">
    <source>
        <dbReference type="Pfam" id="PF00856"/>
    </source>
</evidence>
<dbReference type="OrthoDB" id="62495at2759"/>
<comment type="caution">
    <text evidence="6">The sequence shown here is derived from an EMBL/GenBank/DDBJ whole genome shotgun (WGS) entry which is preliminary data.</text>
</comment>
<keyword evidence="2 6" id="KW-0808">Transferase</keyword>
<evidence type="ECO:0000256" key="4">
    <source>
        <dbReference type="SAM" id="SignalP"/>
    </source>
</evidence>
<dbReference type="VEuPathDB" id="VectorBase:LDEU008109"/>
<dbReference type="SUPFAM" id="SSF82199">
    <property type="entry name" value="SET domain"/>
    <property type="match status" value="1"/>
</dbReference>
<keyword evidence="4" id="KW-0732">Signal</keyword>
<evidence type="ECO:0000313" key="7">
    <source>
        <dbReference type="Proteomes" id="UP000288716"/>
    </source>
</evidence>
<organism evidence="6 7">
    <name type="scientific">Leptotrombidium deliense</name>
    <dbReference type="NCBI Taxonomy" id="299467"/>
    <lineage>
        <taxon>Eukaryota</taxon>
        <taxon>Metazoa</taxon>
        <taxon>Ecdysozoa</taxon>
        <taxon>Arthropoda</taxon>
        <taxon>Chelicerata</taxon>
        <taxon>Arachnida</taxon>
        <taxon>Acari</taxon>
        <taxon>Acariformes</taxon>
        <taxon>Trombidiformes</taxon>
        <taxon>Prostigmata</taxon>
        <taxon>Anystina</taxon>
        <taxon>Parasitengona</taxon>
        <taxon>Trombiculoidea</taxon>
        <taxon>Trombiculidae</taxon>
        <taxon>Leptotrombidium</taxon>
    </lineage>
</organism>
<dbReference type="GO" id="GO:0032259">
    <property type="term" value="P:methylation"/>
    <property type="evidence" value="ECO:0007669"/>
    <property type="project" value="UniProtKB-KW"/>
</dbReference>
<sequence length="153" mass="17632">MFDTLGALFLSLLLKKIGICNENSQLNIAKILLKHLLQINMNSIQIIDQKITDITKLENGEYSYRIKLNEESVGIGLYKCMSLVNHSCYNVTKSLFNGSELCLVSNCSFQNGDEITYNYGPHFKQAKKDERQQYLSDLYYFQCQCKACDQNWC</sequence>
<keyword evidence="3" id="KW-0949">S-adenosyl-L-methionine</keyword>
<dbReference type="GO" id="GO:0008757">
    <property type="term" value="F:S-adenosylmethionine-dependent methyltransferase activity"/>
    <property type="evidence" value="ECO:0007669"/>
    <property type="project" value="UniProtKB-ARBA"/>
</dbReference>
<dbReference type="Gene3D" id="2.170.270.10">
    <property type="entry name" value="SET domain"/>
    <property type="match status" value="1"/>
</dbReference>
<accession>A0A443S8U6</accession>
<dbReference type="InterPro" id="IPR001214">
    <property type="entry name" value="SET_dom"/>
</dbReference>
<proteinExistence type="predicted"/>
<feature type="signal peptide" evidence="4">
    <location>
        <begin position="1"/>
        <end position="20"/>
    </location>
</feature>
<dbReference type="GO" id="GO:0008170">
    <property type="term" value="F:N-methyltransferase activity"/>
    <property type="evidence" value="ECO:0007669"/>
    <property type="project" value="UniProtKB-ARBA"/>
</dbReference>
<dbReference type="Proteomes" id="UP000288716">
    <property type="component" value="Unassembled WGS sequence"/>
</dbReference>
<keyword evidence="7" id="KW-1185">Reference proteome</keyword>
<gene>
    <name evidence="6" type="ORF">B4U80_14877</name>
</gene>
<keyword evidence="1 6" id="KW-0489">Methyltransferase</keyword>
<dbReference type="GO" id="GO:0005634">
    <property type="term" value="C:nucleus"/>
    <property type="evidence" value="ECO:0007669"/>
    <property type="project" value="TreeGrafter"/>
</dbReference>
<dbReference type="PANTHER" id="PTHR46165">
    <property type="entry name" value="SET AND MYND DOMAIN-CONTAINING PROTEIN 4"/>
    <property type="match status" value="1"/>
</dbReference>
<dbReference type="GO" id="GO:0005737">
    <property type="term" value="C:cytoplasm"/>
    <property type="evidence" value="ECO:0007669"/>
    <property type="project" value="TreeGrafter"/>
</dbReference>
<reference evidence="6 7" key="1">
    <citation type="journal article" date="2018" name="Gigascience">
        <title>Genomes of trombidid mites reveal novel predicted allergens and laterally-transferred genes associated with secondary metabolism.</title>
        <authorList>
            <person name="Dong X."/>
            <person name="Chaisiri K."/>
            <person name="Xia D."/>
            <person name="Armstrong S.D."/>
            <person name="Fang Y."/>
            <person name="Donnelly M.J."/>
            <person name="Kadowaki T."/>
            <person name="McGarry J.W."/>
            <person name="Darby A.C."/>
            <person name="Makepeace B.L."/>
        </authorList>
    </citation>
    <scope>NUCLEOTIDE SEQUENCE [LARGE SCALE GENOMIC DNA]</scope>
    <source>
        <strain evidence="6">UoL-UT</strain>
    </source>
</reference>
<feature type="domain" description="SET" evidence="5">
    <location>
        <begin position="52"/>
        <end position="120"/>
    </location>
</feature>
<evidence type="ECO:0000256" key="3">
    <source>
        <dbReference type="ARBA" id="ARBA00022691"/>
    </source>
</evidence>
<name>A0A443S8U6_9ACAR</name>
<dbReference type="EMBL" id="NCKV01005651">
    <property type="protein sequence ID" value="RWS23931.1"/>
    <property type="molecule type" value="Genomic_DNA"/>
</dbReference>
<evidence type="ECO:0000313" key="6">
    <source>
        <dbReference type="EMBL" id="RWS23931.1"/>
    </source>
</evidence>
<protein>
    <submittedName>
        <fullName evidence="6">Histone-lysine N-methyltransferase SMYD3-like protein</fullName>
    </submittedName>
</protein>
<dbReference type="Pfam" id="PF00856">
    <property type="entry name" value="SET"/>
    <property type="match status" value="1"/>
</dbReference>
<dbReference type="InterPro" id="IPR046341">
    <property type="entry name" value="SET_dom_sf"/>
</dbReference>
<dbReference type="AlphaFoldDB" id="A0A443S8U6"/>
<dbReference type="STRING" id="299467.A0A443S8U6"/>
<dbReference type="InterPro" id="IPR052097">
    <property type="entry name" value="SET-MYND_domain_protein"/>
</dbReference>
<evidence type="ECO:0000256" key="2">
    <source>
        <dbReference type="ARBA" id="ARBA00022679"/>
    </source>
</evidence>
<dbReference type="GO" id="GO:0008276">
    <property type="term" value="F:protein methyltransferase activity"/>
    <property type="evidence" value="ECO:0007669"/>
    <property type="project" value="UniProtKB-ARBA"/>
</dbReference>
<dbReference type="GO" id="GO:0042826">
    <property type="term" value="F:histone deacetylase binding"/>
    <property type="evidence" value="ECO:0007669"/>
    <property type="project" value="TreeGrafter"/>
</dbReference>